<sequence>MCVQEEERIKAQKNQSPDSVYYVKSEKKKNFFNKPNKPFFKNKVNSQGNQGKRDSIRRGPYEEGKEALESSTDSTLKLTPSEIFL</sequence>
<feature type="compositionally biased region" description="Basic and acidic residues" evidence="1">
    <location>
        <begin position="1"/>
        <end position="10"/>
    </location>
</feature>
<dbReference type="AlphaFoldDB" id="A0AAQ3X1T5"/>
<feature type="compositionally biased region" description="Low complexity" evidence="1">
    <location>
        <begin position="33"/>
        <end position="43"/>
    </location>
</feature>
<proteinExistence type="predicted"/>
<accession>A0AAQ3X1T5</accession>
<keyword evidence="3" id="KW-1185">Reference proteome</keyword>
<feature type="compositionally biased region" description="Basic and acidic residues" evidence="1">
    <location>
        <begin position="51"/>
        <end position="68"/>
    </location>
</feature>
<feature type="region of interest" description="Disordered" evidence="1">
    <location>
        <begin position="1"/>
        <end position="20"/>
    </location>
</feature>
<gene>
    <name evidence="2" type="ORF">U9M48_029207</name>
</gene>
<evidence type="ECO:0000256" key="1">
    <source>
        <dbReference type="SAM" id="MobiDB-lite"/>
    </source>
</evidence>
<feature type="compositionally biased region" description="Polar residues" evidence="1">
    <location>
        <begin position="69"/>
        <end position="78"/>
    </location>
</feature>
<feature type="region of interest" description="Disordered" evidence="1">
    <location>
        <begin position="33"/>
        <end position="85"/>
    </location>
</feature>
<dbReference type="EMBL" id="CP144750">
    <property type="protein sequence ID" value="WVZ81876.1"/>
    <property type="molecule type" value="Genomic_DNA"/>
</dbReference>
<evidence type="ECO:0000313" key="3">
    <source>
        <dbReference type="Proteomes" id="UP001341281"/>
    </source>
</evidence>
<dbReference type="Proteomes" id="UP001341281">
    <property type="component" value="Chromosome 06"/>
</dbReference>
<organism evidence="2 3">
    <name type="scientific">Paspalum notatum var. saurae</name>
    <dbReference type="NCBI Taxonomy" id="547442"/>
    <lineage>
        <taxon>Eukaryota</taxon>
        <taxon>Viridiplantae</taxon>
        <taxon>Streptophyta</taxon>
        <taxon>Embryophyta</taxon>
        <taxon>Tracheophyta</taxon>
        <taxon>Spermatophyta</taxon>
        <taxon>Magnoliopsida</taxon>
        <taxon>Liliopsida</taxon>
        <taxon>Poales</taxon>
        <taxon>Poaceae</taxon>
        <taxon>PACMAD clade</taxon>
        <taxon>Panicoideae</taxon>
        <taxon>Andropogonodae</taxon>
        <taxon>Paspaleae</taxon>
        <taxon>Paspalinae</taxon>
        <taxon>Paspalum</taxon>
    </lineage>
</organism>
<protein>
    <submittedName>
        <fullName evidence="2">Uncharacterized protein</fullName>
    </submittedName>
</protein>
<reference evidence="2 3" key="1">
    <citation type="submission" date="2024-02" db="EMBL/GenBank/DDBJ databases">
        <title>High-quality chromosome-scale genome assembly of Pensacola bahiagrass (Paspalum notatum Flugge var. saurae).</title>
        <authorList>
            <person name="Vega J.M."/>
            <person name="Podio M."/>
            <person name="Orjuela J."/>
            <person name="Siena L.A."/>
            <person name="Pessino S.C."/>
            <person name="Combes M.C."/>
            <person name="Mariac C."/>
            <person name="Albertini E."/>
            <person name="Pupilli F."/>
            <person name="Ortiz J.P.A."/>
            <person name="Leblanc O."/>
        </authorList>
    </citation>
    <scope>NUCLEOTIDE SEQUENCE [LARGE SCALE GENOMIC DNA]</scope>
    <source>
        <strain evidence="2">R1</strain>
        <tissue evidence="2">Leaf</tissue>
    </source>
</reference>
<name>A0AAQ3X1T5_PASNO</name>
<evidence type="ECO:0000313" key="2">
    <source>
        <dbReference type="EMBL" id="WVZ81876.1"/>
    </source>
</evidence>